<evidence type="ECO:0000313" key="7">
    <source>
        <dbReference type="Proteomes" id="UP000317763"/>
    </source>
</evidence>
<dbReference type="Pfam" id="PF01614">
    <property type="entry name" value="IclR_C"/>
    <property type="match status" value="1"/>
</dbReference>
<dbReference type="InterPro" id="IPR029016">
    <property type="entry name" value="GAF-like_dom_sf"/>
</dbReference>
<accession>A0A554X9G4</accession>
<feature type="domain" description="HTH iclR-type" evidence="4">
    <location>
        <begin position="19"/>
        <end position="79"/>
    </location>
</feature>
<keyword evidence="1" id="KW-0805">Transcription regulation</keyword>
<dbReference type="Proteomes" id="UP000317763">
    <property type="component" value="Unassembled WGS sequence"/>
</dbReference>
<dbReference type="GO" id="GO:0045892">
    <property type="term" value="P:negative regulation of DNA-templated transcription"/>
    <property type="evidence" value="ECO:0007669"/>
    <property type="project" value="TreeGrafter"/>
</dbReference>
<protein>
    <submittedName>
        <fullName evidence="6">Pca operon regulatory protein</fullName>
    </submittedName>
</protein>
<dbReference type="PANTHER" id="PTHR30136:SF34">
    <property type="entry name" value="TRANSCRIPTIONAL REGULATOR"/>
    <property type="match status" value="1"/>
</dbReference>
<dbReference type="PANTHER" id="PTHR30136">
    <property type="entry name" value="HELIX-TURN-HELIX TRANSCRIPTIONAL REGULATOR, ICLR FAMILY"/>
    <property type="match status" value="1"/>
</dbReference>
<sequence>MALTIGYRCDMSIAPADFIAGLAKGLAVLESFDTERQRLNATLAAQRAGLTRAAARRHLLTLAHLGYLETDGHYFWLAPKVLRLSGCYLASARLPRLVQPVLNRLAAQARESFSVTVLDDDAVVVVARSVAPSADPGDGDGASLGQPGPRAVPRALSRWMAHGLHLGARLPAHATSTGRVLLAALPRAALTEWLARRTAGTGHLPRLTPYTVTEPAALRRILQQVRRDDHCICSEEHELGVHAVAVPLRDMGGRTVAALNAVLSQRRLHEGAVARELLPLLQEAARELRPLL</sequence>
<evidence type="ECO:0000256" key="1">
    <source>
        <dbReference type="ARBA" id="ARBA00023015"/>
    </source>
</evidence>
<dbReference type="Gene3D" id="1.10.10.10">
    <property type="entry name" value="Winged helix-like DNA-binding domain superfamily/Winged helix DNA-binding domain"/>
    <property type="match status" value="1"/>
</dbReference>
<evidence type="ECO:0000256" key="2">
    <source>
        <dbReference type="ARBA" id="ARBA00023125"/>
    </source>
</evidence>
<dbReference type="InterPro" id="IPR014757">
    <property type="entry name" value="Tscrpt_reg_IclR_C"/>
</dbReference>
<dbReference type="SUPFAM" id="SSF46785">
    <property type="entry name" value="Winged helix' DNA-binding domain"/>
    <property type="match status" value="1"/>
</dbReference>
<dbReference type="PROSITE" id="PS51078">
    <property type="entry name" value="ICLR_ED"/>
    <property type="match status" value="1"/>
</dbReference>
<dbReference type="InterPro" id="IPR005471">
    <property type="entry name" value="Tscrpt_reg_IclR_N"/>
</dbReference>
<feature type="domain" description="IclR-ED" evidence="5">
    <location>
        <begin position="80"/>
        <end position="292"/>
    </location>
</feature>
<dbReference type="STRING" id="307486.GCA_000807215_02023"/>
<dbReference type="Pfam" id="PF09339">
    <property type="entry name" value="HTH_IclR"/>
    <property type="match status" value="1"/>
</dbReference>
<evidence type="ECO:0000259" key="4">
    <source>
        <dbReference type="PROSITE" id="PS51077"/>
    </source>
</evidence>
<dbReference type="Gene3D" id="3.30.450.40">
    <property type="match status" value="1"/>
</dbReference>
<evidence type="ECO:0000313" key="6">
    <source>
        <dbReference type="EMBL" id="TSE32429.1"/>
    </source>
</evidence>
<comment type="caution">
    <text evidence="6">The sequence shown here is derived from an EMBL/GenBank/DDBJ whole genome shotgun (WGS) entry which is preliminary data.</text>
</comment>
<dbReference type="SUPFAM" id="SSF55781">
    <property type="entry name" value="GAF domain-like"/>
    <property type="match status" value="2"/>
</dbReference>
<keyword evidence="3" id="KW-0804">Transcription</keyword>
<proteinExistence type="predicted"/>
<keyword evidence="7" id="KW-1185">Reference proteome</keyword>
<dbReference type="InterPro" id="IPR050707">
    <property type="entry name" value="HTH_MetabolicPath_Reg"/>
</dbReference>
<dbReference type="PROSITE" id="PS51077">
    <property type="entry name" value="HTH_ICLR"/>
    <property type="match status" value="1"/>
</dbReference>
<evidence type="ECO:0000259" key="5">
    <source>
        <dbReference type="PROSITE" id="PS51078"/>
    </source>
</evidence>
<reference evidence="6 7" key="1">
    <citation type="submission" date="2019-07" db="EMBL/GenBank/DDBJ databases">
        <title>Tepidimonas taiwanensis I1-1 draft genome.</title>
        <authorList>
            <person name="Da Costa M.S."/>
            <person name="Froufe H.J.C."/>
            <person name="Egas C."/>
            <person name="Albuquerque L."/>
        </authorList>
    </citation>
    <scope>NUCLEOTIDE SEQUENCE [LARGE SCALE GENOMIC DNA]</scope>
    <source>
        <strain evidence="6 7">I1-1</strain>
    </source>
</reference>
<keyword evidence="2" id="KW-0238">DNA-binding</keyword>
<dbReference type="SMART" id="SM00346">
    <property type="entry name" value="HTH_ICLR"/>
    <property type="match status" value="1"/>
</dbReference>
<evidence type="ECO:0000256" key="3">
    <source>
        <dbReference type="ARBA" id="ARBA00023163"/>
    </source>
</evidence>
<dbReference type="AlphaFoldDB" id="A0A554X9G4"/>
<name>A0A554X9G4_9BURK</name>
<gene>
    <name evidence="6" type="primary">pcaU</name>
    <name evidence="6" type="ORF">Ttaiw_01203</name>
</gene>
<dbReference type="InterPro" id="IPR036388">
    <property type="entry name" value="WH-like_DNA-bd_sf"/>
</dbReference>
<dbReference type="InterPro" id="IPR036390">
    <property type="entry name" value="WH_DNA-bd_sf"/>
</dbReference>
<organism evidence="6 7">
    <name type="scientific">Tepidimonas taiwanensis</name>
    <dbReference type="NCBI Taxonomy" id="307486"/>
    <lineage>
        <taxon>Bacteria</taxon>
        <taxon>Pseudomonadati</taxon>
        <taxon>Pseudomonadota</taxon>
        <taxon>Betaproteobacteria</taxon>
        <taxon>Burkholderiales</taxon>
        <taxon>Tepidimonas</taxon>
    </lineage>
</organism>
<dbReference type="EMBL" id="VJOM01000010">
    <property type="protein sequence ID" value="TSE32429.1"/>
    <property type="molecule type" value="Genomic_DNA"/>
</dbReference>
<dbReference type="GO" id="GO:0003677">
    <property type="term" value="F:DNA binding"/>
    <property type="evidence" value="ECO:0007669"/>
    <property type="project" value="UniProtKB-KW"/>
</dbReference>
<dbReference type="GO" id="GO:0003700">
    <property type="term" value="F:DNA-binding transcription factor activity"/>
    <property type="evidence" value="ECO:0007669"/>
    <property type="project" value="TreeGrafter"/>
</dbReference>